<evidence type="ECO:0000256" key="6">
    <source>
        <dbReference type="ARBA" id="ARBA00023136"/>
    </source>
</evidence>
<keyword evidence="5 7" id="KW-1133">Transmembrane helix</keyword>
<keyword evidence="10" id="KW-1185">Reference proteome</keyword>
<keyword evidence="3" id="KW-1003">Cell membrane</keyword>
<feature type="transmembrane region" description="Helical" evidence="7">
    <location>
        <begin position="220"/>
        <end position="239"/>
    </location>
</feature>
<evidence type="ECO:0000256" key="2">
    <source>
        <dbReference type="ARBA" id="ARBA00022448"/>
    </source>
</evidence>
<dbReference type="GO" id="GO:0005275">
    <property type="term" value="F:amine transmembrane transporter activity"/>
    <property type="evidence" value="ECO:0007669"/>
    <property type="project" value="TreeGrafter"/>
</dbReference>
<dbReference type="KEGG" id="tmb:Thimo_3658"/>
<dbReference type="PROSITE" id="PS50928">
    <property type="entry name" value="ABC_TM1"/>
    <property type="match status" value="1"/>
</dbReference>
<accession>L0H3Z0</accession>
<evidence type="ECO:0000256" key="1">
    <source>
        <dbReference type="ARBA" id="ARBA00004651"/>
    </source>
</evidence>
<dbReference type="InterPro" id="IPR000515">
    <property type="entry name" value="MetI-like"/>
</dbReference>
<dbReference type="GO" id="GO:0015871">
    <property type="term" value="P:choline transport"/>
    <property type="evidence" value="ECO:0007669"/>
    <property type="project" value="TreeGrafter"/>
</dbReference>
<feature type="transmembrane region" description="Helical" evidence="7">
    <location>
        <begin position="141"/>
        <end position="166"/>
    </location>
</feature>
<dbReference type="GO" id="GO:0031460">
    <property type="term" value="P:glycine betaine transport"/>
    <property type="evidence" value="ECO:0007669"/>
    <property type="project" value="TreeGrafter"/>
</dbReference>
<evidence type="ECO:0000256" key="3">
    <source>
        <dbReference type="ARBA" id="ARBA00022475"/>
    </source>
</evidence>
<dbReference type="Gene3D" id="1.10.3720.10">
    <property type="entry name" value="MetI-like"/>
    <property type="match status" value="1"/>
</dbReference>
<proteinExistence type="inferred from homology"/>
<dbReference type="EMBL" id="CP003051">
    <property type="protein sequence ID" value="AGA92314.1"/>
    <property type="molecule type" value="Genomic_DNA"/>
</dbReference>
<dbReference type="PANTHER" id="PTHR47737">
    <property type="entry name" value="GLYCINE BETAINE/PROLINE BETAINE TRANSPORT SYSTEM PERMEASE PROTEIN PROW"/>
    <property type="match status" value="1"/>
</dbReference>
<dbReference type="HOGENOM" id="CLU_028473_1_0_6"/>
<evidence type="ECO:0000313" key="10">
    <source>
        <dbReference type="Proteomes" id="UP000010816"/>
    </source>
</evidence>
<dbReference type="FunFam" id="1.10.3720.10:FF:000001">
    <property type="entry name" value="Glycine betaine ABC transporter, permease"/>
    <property type="match status" value="1"/>
</dbReference>
<dbReference type="CDD" id="cd06261">
    <property type="entry name" value="TM_PBP2"/>
    <property type="match status" value="1"/>
</dbReference>
<dbReference type="STRING" id="765912.Thimo_3658"/>
<protein>
    <submittedName>
        <fullName evidence="9">ABC-type proline/glycine betaine transport system, permease component</fullName>
    </submittedName>
</protein>
<dbReference type="InterPro" id="IPR035906">
    <property type="entry name" value="MetI-like_sf"/>
</dbReference>
<dbReference type="GO" id="GO:0043190">
    <property type="term" value="C:ATP-binding cassette (ABC) transporter complex"/>
    <property type="evidence" value="ECO:0007669"/>
    <property type="project" value="TreeGrafter"/>
</dbReference>
<evidence type="ECO:0000313" key="9">
    <source>
        <dbReference type="EMBL" id="AGA92314.1"/>
    </source>
</evidence>
<sequence length="305" mass="31773">MANGNLQLEIPVGEWVEAGVDWVQMNLTGVLDGISDVLAAVIDSFEGALHAVPPLLLAALIVLLATWRVGWRFGLFAVAAMALLFGMDIWDETVSTLGLVIASSLVALAIGIPIGIAMAGSDSIEAVARPVLDFMQTMPPFVYLIPAAIFFGLGKVPGAIATLIFAMPPAVRLTNLGIRQVSEEHVEAGKAFGCTGRQLLFKVQLPLALPSIMAGINQTIMLALSMVVIASMIGAGGLGNTVLTGIQRLDVGLGFEGGLGVVLLAILLDRITQSFGAVQRGGPPSGLARLKRLFAADKPAEADRG</sequence>
<dbReference type="OrthoDB" id="9815258at2"/>
<dbReference type="eggNOG" id="COG4176">
    <property type="taxonomic scope" value="Bacteria"/>
</dbReference>
<evidence type="ECO:0000259" key="8">
    <source>
        <dbReference type="PROSITE" id="PS50928"/>
    </source>
</evidence>
<dbReference type="RefSeq" id="WP_015282439.1">
    <property type="nucleotide sequence ID" value="NC_019940.1"/>
</dbReference>
<feature type="transmembrane region" description="Helical" evidence="7">
    <location>
        <begin position="251"/>
        <end position="268"/>
    </location>
</feature>
<evidence type="ECO:0000256" key="5">
    <source>
        <dbReference type="ARBA" id="ARBA00022989"/>
    </source>
</evidence>
<evidence type="ECO:0000256" key="4">
    <source>
        <dbReference type="ARBA" id="ARBA00022692"/>
    </source>
</evidence>
<feature type="domain" description="ABC transmembrane type-1" evidence="8">
    <location>
        <begin position="93"/>
        <end position="272"/>
    </location>
</feature>
<dbReference type="PATRIC" id="fig|765912.4.peg.3581"/>
<dbReference type="PANTHER" id="PTHR47737:SF1">
    <property type="entry name" value="GLYCINE BETAINE_PROLINE BETAINE TRANSPORT SYSTEM PERMEASE PROTEIN PROW"/>
    <property type="match status" value="1"/>
</dbReference>
<comment type="similarity">
    <text evidence="7">Belongs to the binding-protein-dependent transport system permease family.</text>
</comment>
<reference evidence="9 10" key="1">
    <citation type="submission" date="2011-09" db="EMBL/GenBank/DDBJ databases">
        <title>Complete sequence of chromosome of Thioflavicoccus mobilis 8321.</title>
        <authorList>
            <consortium name="US DOE Joint Genome Institute"/>
            <person name="Lucas S."/>
            <person name="Han J."/>
            <person name="Lapidus A."/>
            <person name="Cheng J.-F."/>
            <person name="Goodwin L."/>
            <person name="Pitluck S."/>
            <person name="Peters L."/>
            <person name="Ovchinnikova G."/>
            <person name="Lu M."/>
            <person name="Detter J.C."/>
            <person name="Han C."/>
            <person name="Tapia R."/>
            <person name="Land M."/>
            <person name="Hauser L."/>
            <person name="Kyrpides N."/>
            <person name="Ivanova N."/>
            <person name="Pagani I."/>
            <person name="Vogl K."/>
            <person name="Liu Z."/>
            <person name="Imhoff J."/>
            <person name="Thiel V."/>
            <person name="Frigaard N.-U."/>
            <person name="Bryant D."/>
            <person name="Woyke T."/>
        </authorList>
    </citation>
    <scope>NUCLEOTIDE SEQUENCE [LARGE SCALE GENOMIC DNA]</scope>
    <source>
        <strain evidence="9 10">8321</strain>
    </source>
</reference>
<comment type="subcellular location">
    <subcellularLocation>
        <location evidence="1 7">Cell membrane</location>
        <topology evidence="1 7">Multi-pass membrane protein</topology>
    </subcellularLocation>
</comment>
<dbReference type="SUPFAM" id="SSF161098">
    <property type="entry name" value="MetI-like"/>
    <property type="match status" value="1"/>
</dbReference>
<feature type="transmembrane region" description="Helical" evidence="7">
    <location>
        <begin position="48"/>
        <end position="67"/>
    </location>
</feature>
<dbReference type="GO" id="GO:0015226">
    <property type="term" value="F:carnitine transmembrane transporter activity"/>
    <property type="evidence" value="ECO:0007669"/>
    <property type="project" value="TreeGrafter"/>
</dbReference>
<feature type="transmembrane region" description="Helical" evidence="7">
    <location>
        <begin position="97"/>
        <end position="121"/>
    </location>
</feature>
<keyword evidence="6 7" id="KW-0472">Membrane</keyword>
<feature type="transmembrane region" description="Helical" evidence="7">
    <location>
        <begin position="73"/>
        <end position="90"/>
    </location>
</feature>
<dbReference type="Proteomes" id="UP000010816">
    <property type="component" value="Chromosome"/>
</dbReference>
<gene>
    <name evidence="9" type="ORF">Thimo_3658</name>
</gene>
<keyword evidence="2 7" id="KW-0813">Transport</keyword>
<organism evidence="9 10">
    <name type="scientific">Thioflavicoccus mobilis 8321</name>
    <dbReference type="NCBI Taxonomy" id="765912"/>
    <lineage>
        <taxon>Bacteria</taxon>
        <taxon>Pseudomonadati</taxon>
        <taxon>Pseudomonadota</taxon>
        <taxon>Gammaproteobacteria</taxon>
        <taxon>Chromatiales</taxon>
        <taxon>Chromatiaceae</taxon>
        <taxon>Thioflavicoccus</taxon>
    </lineage>
</organism>
<dbReference type="AlphaFoldDB" id="L0H3Z0"/>
<evidence type="ECO:0000256" key="7">
    <source>
        <dbReference type="RuleBase" id="RU363032"/>
    </source>
</evidence>
<dbReference type="Pfam" id="PF00528">
    <property type="entry name" value="BPD_transp_1"/>
    <property type="match status" value="1"/>
</dbReference>
<name>L0H3Z0_9GAMM</name>
<keyword evidence="4 7" id="KW-0812">Transmembrane</keyword>